<feature type="domain" description="CUE" evidence="2">
    <location>
        <begin position="101"/>
        <end position="144"/>
    </location>
</feature>
<feature type="compositionally biased region" description="Low complexity" evidence="1">
    <location>
        <begin position="213"/>
        <end position="226"/>
    </location>
</feature>
<proteinExistence type="predicted"/>
<dbReference type="AlphaFoldDB" id="A0A9P5MZC5"/>
<protein>
    <recommendedName>
        <fullName evidence="2">CUE domain-containing protein</fullName>
    </recommendedName>
</protein>
<feature type="compositionally biased region" description="Acidic residues" evidence="1">
    <location>
        <begin position="12"/>
        <end position="21"/>
    </location>
</feature>
<dbReference type="GO" id="GO:0043130">
    <property type="term" value="F:ubiquitin binding"/>
    <property type="evidence" value="ECO:0007669"/>
    <property type="project" value="InterPro"/>
</dbReference>
<sequence length="401" mass="43477">MTSDSQLPGYNVDDDTHDDNDDVYHDTVTTEPVHADNPVLAASAGDAVASAATVSSPTPPISTQSRSTPPSQQERGEEHPTAATAAFTTPPPLSELVVDEFADPKISQLHAIFPDFDAAILYSVVDSVGGDQDRAVDALLAMSDPDHVPAQHAAAHEQPSLAEQTQLDEEFARRLLLEDEQQYTQDQNALRQQQQQQMRQFPYAQRTPIHHPQQAGRGDDAQQQSPSSPPPQRDTMTDVQEQISKIAETSKRTISSFVSKVKAKVQEFDQTRNTPNISTSSTSTGTGYDAQPPSPALDRHAQQAYYAPRVSPNPQPGGINNNFDNPPLAPLSFDRDSASTPLVPANSGGPPASNIDPGKIGLLPKRPVSLVNAESQPSHAHDEEEEELEYVENPFEEGKYS</sequence>
<dbReference type="SUPFAM" id="SSF46934">
    <property type="entry name" value="UBA-like"/>
    <property type="match status" value="1"/>
</dbReference>
<dbReference type="GO" id="GO:0005737">
    <property type="term" value="C:cytoplasm"/>
    <property type="evidence" value="ECO:0007669"/>
    <property type="project" value="TreeGrafter"/>
</dbReference>
<feature type="region of interest" description="Disordered" evidence="1">
    <location>
        <begin position="269"/>
        <end position="401"/>
    </location>
</feature>
<dbReference type="GO" id="GO:0006511">
    <property type="term" value="P:ubiquitin-dependent protein catabolic process"/>
    <property type="evidence" value="ECO:0007669"/>
    <property type="project" value="TreeGrafter"/>
</dbReference>
<feature type="region of interest" description="Disordered" evidence="1">
    <location>
        <begin position="209"/>
        <end position="238"/>
    </location>
</feature>
<dbReference type="OrthoDB" id="9942608at2759"/>
<feature type="region of interest" description="Disordered" evidence="1">
    <location>
        <begin position="1"/>
        <end position="91"/>
    </location>
</feature>
<comment type="caution">
    <text evidence="3">The sequence shown here is derived from an EMBL/GenBank/DDBJ whole genome shotgun (WGS) entry which is preliminary data.</text>
</comment>
<dbReference type="Gene3D" id="1.10.8.10">
    <property type="entry name" value="DNA helicase RuvA subunit, C-terminal domain"/>
    <property type="match status" value="1"/>
</dbReference>
<evidence type="ECO:0000313" key="4">
    <source>
        <dbReference type="Proteomes" id="UP000759537"/>
    </source>
</evidence>
<reference evidence="3" key="1">
    <citation type="submission" date="2019-10" db="EMBL/GenBank/DDBJ databases">
        <authorList>
            <consortium name="DOE Joint Genome Institute"/>
            <person name="Kuo A."/>
            <person name="Miyauchi S."/>
            <person name="Kiss E."/>
            <person name="Drula E."/>
            <person name="Kohler A."/>
            <person name="Sanchez-Garcia M."/>
            <person name="Andreopoulos B."/>
            <person name="Barry K.W."/>
            <person name="Bonito G."/>
            <person name="Buee M."/>
            <person name="Carver A."/>
            <person name="Chen C."/>
            <person name="Cichocki N."/>
            <person name="Clum A."/>
            <person name="Culley D."/>
            <person name="Crous P.W."/>
            <person name="Fauchery L."/>
            <person name="Girlanda M."/>
            <person name="Hayes R."/>
            <person name="Keri Z."/>
            <person name="LaButti K."/>
            <person name="Lipzen A."/>
            <person name="Lombard V."/>
            <person name="Magnuson J."/>
            <person name="Maillard F."/>
            <person name="Morin E."/>
            <person name="Murat C."/>
            <person name="Nolan M."/>
            <person name="Ohm R."/>
            <person name="Pangilinan J."/>
            <person name="Pereira M."/>
            <person name="Perotto S."/>
            <person name="Peter M."/>
            <person name="Riley R."/>
            <person name="Sitrit Y."/>
            <person name="Stielow B."/>
            <person name="Szollosi G."/>
            <person name="Zifcakova L."/>
            <person name="Stursova M."/>
            <person name="Spatafora J.W."/>
            <person name="Tedersoo L."/>
            <person name="Vaario L.-M."/>
            <person name="Yamada A."/>
            <person name="Yan M."/>
            <person name="Wang P."/>
            <person name="Xu J."/>
            <person name="Bruns T."/>
            <person name="Baldrian P."/>
            <person name="Vilgalys R."/>
            <person name="Henrissat B."/>
            <person name="Grigoriev I.V."/>
            <person name="Hibbett D."/>
            <person name="Nagy L.G."/>
            <person name="Martin F.M."/>
        </authorList>
    </citation>
    <scope>NUCLEOTIDE SEQUENCE</scope>
    <source>
        <strain evidence="3">Prilba</strain>
    </source>
</reference>
<feature type="compositionally biased region" description="Low complexity" evidence="1">
    <location>
        <begin position="38"/>
        <end position="71"/>
    </location>
</feature>
<accession>A0A9P5MZC5</accession>
<keyword evidence="4" id="KW-1185">Reference proteome</keyword>
<dbReference type="InterPro" id="IPR009060">
    <property type="entry name" value="UBA-like_sf"/>
</dbReference>
<organism evidence="3 4">
    <name type="scientific">Russula ochroleuca</name>
    <dbReference type="NCBI Taxonomy" id="152965"/>
    <lineage>
        <taxon>Eukaryota</taxon>
        <taxon>Fungi</taxon>
        <taxon>Dikarya</taxon>
        <taxon>Basidiomycota</taxon>
        <taxon>Agaricomycotina</taxon>
        <taxon>Agaricomycetes</taxon>
        <taxon>Russulales</taxon>
        <taxon>Russulaceae</taxon>
        <taxon>Russula</taxon>
    </lineage>
</organism>
<dbReference type="Pfam" id="PF02845">
    <property type="entry name" value="CUE"/>
    <property type="match status" value="1"/>
</dbReference>
<dbReference type="Proteomes" id="UP000759537">
    <property type="component" value="Unassembled WGS sequence"/>
</dbReference>
<reference evidence="3" key="2">
    <citation type="journal article" date="2020" name="Nat. Commun.">
        <title>Large-scale genome sequencing of mycorrhizal fungi provides insights into the early evolution of symbiotic traits.</title>
        <authorList>
            <person name="Miyauchi S."/>
            <person name="Kiss E."/>
            <person name="Kuo A."/>
            <person name="Drula E."/>
            <person name="Kohler A."/>
            <person name="Sanchez-Garcia M."/>
            <person name="Morin E."/>
            <person name="Andreopoulos B."/>
            <person name="Barry K.W."/>
            <person name="Bonito G."/>
            <person name="Buee M."/>
            <person name="Carver A."/>
            <person name="Chen C."/>
            <person name="Cichocki N."/>
            <person name="Clum A."/>
            <person name="Culley D."/>
            <person name="Crous P.W."/>
            <person name="Fauchery L."/>
            <person name="Girlanda M."/>
            <person name="Hayes R.D."/>
            <person name="Keri Z."/>
            <person name="LaButti K."/>
            <person name="Lipzen A."/>
            <person name="Lombard V."/>
            <person name="Magnuson J."/>
            <person name="Maillard F."/>
            <person name="Murat C."/>
            <person name="Nolan M."/>
            <person name="Ohm R.A."/>
            <person name="Pangilinan J."/>
            <person name="Pereira M.F."/>
            <person name="Perotto S."/>
            <person name="Peter M."/>
            <person name="Pfister S."/>
            <person name="Riley R."/>
            <person name="Sitrit Y."/>
            <person name="Stielow J.B."/>
            <person name="Szollosi G."/>
            <person name="Zifcakova L."/>
            <person name="Stursova M."/>
            <person name="Spatafora J.W."/>
            <person name="Tedersoo L."/>
            <person name="Vaario L.M."/>
            <person name="Yamada A."/>
            <person name="Yan M."/>
            <person name="Wang P."/>
            <person name="Xu J."/>
            <person name="Bruns T."/>
            <person name="Baldrian P."/>
            <person name="Vilgalys R."/>
            <person name="Dunand C."/>
            <person name="Henrissat B."/>
            <person name="Grigoriev I.V."/>
            <person name="Hibbett D."/>
            <person name="Nagy L.G."/>
            <person name="Martin F.M."/>
        </authorList>
    </citation>
    <scope>NUCLEOTIDE SEQUENCE</scope>
    <source>
        <strain evidence="3">Prilba</strain>
    </source>
</reference>
<dbReference type="PANTHER" id="PTHR16461:SF5">
    <property type="entry name" value="TOLL-INTERACTING PROTEIN"/>
    <property type="match status" value="1"/>
</dbReference>
<feature type="compositionally biased region" description="Low complexity" evidence="1">
    <location>
        <begin position="278"/>
        <end position="287"/>
    </location>
</feature>
<dbReference type="CDD" id="cd14279">
    <property type="entry name" value="CUE"/>
    <property type="match status" value="1"/>
</dbReference>
<evidence type="ECO:0000256" key="1">
    <source>
        <dbReference type="SAM" id="MobiDB-lite"/>
    </source>
</evidence>
<dbReference type="PANTHER" id="PTHR16461">
    <property type="entry name" value="TOLL-INTERACTING PROTEIN"/>
    <property type="match status" value="1"/>
</dbReference>
<name>A0A9P5MZC5_9AGAM</name>
<gene>
    <name evidence="3" type="ORF">DFH94DRAFT_370052</name>
</gene>
<dbReference type="InterPro" id="IPR003892">
    <property type="entry name" value="CUE"/>
</dbReference>
<dbReference type="PROSITE" id="PS51140">
    <property type="entry name" value="CUE"/>
    <property type="match status" value="1"/>
</dbReference>
<dbReference type="GO" id="GO:0031624">
    <property type="term" value="F:ubiquitin conjugating enzyme binding"/>
    <property type="evidence" value="ECO:0007669"/>
    <property type="project" value="TreeGrafter"/>
</dbReference>
<evidence type="ECO:0000313" key="3">
    <source>
        <dbReference type="EMBL" id="KAF8482555.1"/>
    </source>
</evidence>
<dbReference type="EMBL" id="WHVB01000005">
    <property type="protein sequence ID" value="KAF8482555.1"/>
    <property type="molecule type" value="Genomic_DNA"/>
</dbReference>
<evidence type="ECO:0000259" key="2">
    <source>
        <dbReference type="PROSITE" id="PS51140"/>
    </source>
</evidence>